<protein>
    <submittedName>
        <fullName evidence="1">Uncharacterized protein</fullName>
    </submittedName>
</protein>
<dbReference type="Proteomes" id="UP000093052">
    <property type="component" value="Chromosome"/>
</dbReference>
<evidence type="ECO:0000313" key="2">
    <source>
        <dbReference type="Proteomes" id="UP000093052"/>
    </source>
</evidence>
<name>A0AAN1D7H6_PARTM</name>
<dbReference type="EMBL" id="CP016622">
    <property type="protein sequence ID" value="ANZ31006.1"/>
    <property type="molecule type" value="Genomic_DNA"/>
</dbReference>
<accession>A0AAN1D7H6</accession>
<reference evidence="2" key="1">
    <citation type="journal article" date="2016" name="Genome Announc.">
        <title>Complete Genome Sequence of Geobacillus thermoglucosidasius NCIMB 11955, the Progenitor of a Bioethanol Production Strain.</title>
        <authorList>
            <person name="Sheng L."/>
            <person name="Zhang Y."/>
            <person name="Minton N.P."/>
        </authorList>
    </citation>
    <scope>NUCLEOTIDE SEQUENCE [LARGE SCALE GENOMIC DNA]</scope>
    <source>
        <strain evidence="2">NCIMB 11955</strain>
    </source>
</reference>
<dbReference type="KEGG" id="ptl:AOT13_13415"/>
<sequence length="73" mass="8849">MNYAIVCPGWLSFESIVRRGILRRYCWNLFFDMENTKNTKHLNPFSGCQLVNMHAKLFKIERTVMEQERFELF</sequence>
<gene>
    <name evidence="1" type="ORF">BCV53_13425</name>
</gene>
<organism evidence="1 2">
    <name type="scientific">Parageobacillus thermoglucosidasius</name>
    <name type="common">Geobacillus thermoglucosidasius</name>
    <dbReference type="NCBI Taxonomy" id="1426"/>
    <lineage>
        <taxon>Bacteria</taxon>
        <taxon>Bacillati</taxon>
        <taxon>Bacillota</taxon>
        <taxon>Bacilli</taxon>
        <taxon>Bacillales</taxon>
        <taxon>Anoxybacillaceae</taxon>
        <taxon>Parageobacillus</taxon>
    </lineage>
</organism>
<proteinExistence type="predicted"/>
<dbReference type="AlphaFoldDB" id="A0AAN1D7H6"/>
<evidence type="ECO:0000313" key="1">
    <source>
        <dbReference type="EMBL" id="ANZ31006.1"/>
    </source>
</evidence>
<keyword evidence="2" id="KW-1185">Reference proteome</keyword>